<evidence type="ECO:0000256" key="1">
    <source>
        <dbReference type="SAM" id="Phobius"/>
    </source>
</evidence>
<accession>A0A134AC23</accession>
<gene>
    <name evidence="2" type="ORF">HMPREF1863_01733</name>
</gene>
<keyword evidence="1" id="KW-0472">Membrane</keyword>
<keyword evidence="3" id="KW-1185">Reference proteome</keyword>
<organism evidence="2 3">
    <name type="scientific">Aedoeadaptatus coxii</name>
    <dbReference type="NCBI Taxonomy" id="755172"/>
    <lineage>
        <taxon>Bacteria</taxon>
        <taxon>Bacillati</taxon>
        <taxon>Bacillota</taxon>
        <taxon>Tissierellia</taxon>
        <taxon>Tissierellales</taxon>
        <taxon>Peptoniphilaceae</taxon>
        <taxon>Aedoeadaptatus</taxon>
    </lineage>
</organism>
<keyword evidence="1" id="KW-0812">Transmembrane</keyword>
<dbReference type="EMBL" id="LSDG01000045">
    <property type="protein sequence ID" value="KXB65225.1"/>
    <property type="molecule type" value="Genomic_DNA"/>
</dbReference>
<name>A0A134AC23_9FIRM</name>
<feature type="transmembrane region" description="Helical" evidence="1">
    <location>
        <begin position="18"/>
        <end position="35"/>
    </location>
</feature>
<feature type="transmembrane region" description="Helical" evidence="1">
    <location>
        <begin position="84"/>
        <end position="106"/>
    </location>
</feature>
<dbReference type="STRING" id="755172.HMPREF1863_01733"/>
<keyword evidence="1" id="KW-1133">Transmembrane helix</keyword>
<dbReference type="RefSeq" id="WP_068369768.1">
    <property type="nucleotide sequence ID" value="NZ_CAMYBE010000007.1"/>
</dbReference>
<dbReference type="AlphaFoldDB" id="A0A134AC23"/>
<dbReference type="OrthoDB" id="1697082at2"/>
<feature type="transmembrane region" description="Helical" evidence="1">
    <location>
        <begin position="55"/>
        <end position="77"/>
    </location>
</feature>
<evidence type="ECO:0000313" key="3">
    <source>
        <dbReference type="Proteomes" id="UP000070442"/>
    </source>
</evidence>
<sequence length="131" mass="15213">MNFIKKCKQNISPNKRMVLFYLGFVVLLVLMYWTLSIEGSPRNVPVRTPFGSDTVALSWFMTGIIYWLSLLLIFYGILLVDKDIGILVVLFLLIVPHLYLIALEYGLSEGNVLKMLSKYFYMYILGRLFWG</sequence>
<dbReference type="PATRIC" id="fig|755172.3.peg.1692"/>
<proteinExistence type="predicted"/>
<evidence type="ECO:0000313" key="2">
    <source>
        <dbReference type="EMBL" id="KXB65225.1"/>
    </source>
</evidence>
<reference evidence="3" key="1">
    <citation type="submission" date="2016-01" db="EMBL/GenBank/DDBJ databases">
        <authorList>
            <person name="Mitreva M."/>
            <person name="Pepin K.H."/>
            <person name="Mihindukulasuriya K.A."/>
            <person name="Fulton R."/>
            <person name="Fronick C."/>
            <person name="O'Laughlin M."/>
            <person name="Miner T."/>
            <person name="Herter B."/>
            <person name="Rosa B.A."/>
            <person name="Cordes M."/>
            <person name="Tomlinson C."/>
            <person name="Wollam A."/>
            <person name="Palsikar V.B."/>
            <person name="Mardis E.R."/>
            <person name="Wilson R.K."/>
        </authorList>
    </citation>
    <scope>NUCLEOTIDE SEQUENCE [LARGE SCALE GENOMIC DNA]</scope>
    <source>
        <strain evidence="3">DNF00729</strain>
    </source>
</reference>
<dbReference type="Proteomes" id="UP000070442">
    <property type="component" value="Unassembled WGS sequence"/>
</dbReference>
<protein>
    <submittedName>
        <fullName evidence="2">Uncharacterized protein</fullName>
    </submittedName>
</protein>
<comment type="caution">
    <text evidence="2">The sequence shown here is derived from an EMBL/GenBank/DDBJ whole genome shotgun (WGS) entry which is preliminary data.</text>
</comment>